<dbReference type="Pfam" id="PF06155">
    <property type="entry name" value="GBBH-like_N"/>
    <property type="match status" value="1"/>
</dbReference>
<proteinExistence type="predicted"/>
<reference evidence="2 3" key="1">
    <citation type="journal article" date="2019" name="Int. J. Syst. Evol. Microbiol.">
        <title>The Global Catalogue of Microorganisms (GCM) 10K type strain sequencing project: providing services to taxonomists for standard genome sequencing and annotation.</title>
        <authorList>
            <consortium name="The Broad Institute Genomics Platform"/>
            <consortium name="The Broad Institute Genome Sequencing Center for Infectious Disease"/>
            <person name="Wu L."/>
            <person name="Ma J."/>
        </authorList>
    </citation>
    <scope>NUCLEOTIDE SEQUENCE [LARGE SCALE GENOMIC DNA]</scope>
    <source>
        <strain evidence="2 3">JCM 15608</strain>
    </source>
</reference>
<accession>A0ABN1L350</accession>
<dbReference type="InterPro" id="IPR010376">
    <property type="entry name" value="GBBH-like_N"/>
</dbReference>
<organism evidence="2 3">
    <name type="scientific">Colwellia asteriadis</name>
    <dbReference type="NCBI Taxonomy" id="517723"/>
    <lineage>
        <taxon>Bacteria</taxon>
        <taxon>Pseudomonadati</taxon>
        <taxon>Pseudomonadota</taxon>
        <taxon>Gammaproteobacteria</taxon>
        <taxon>Alteromonadales</taxon>
        <taxon>Colwelliaceae</taxon>
        <taxon>Colwellia</taxon>
    </lineage>
</organism>
<dbReference type="RefSeq" id="WP_215980202.1">
    <property type="nucleotide sequence ID" value="NZ_BAAAFA010000001.1"/>
</dbReference>
<keyword evidence="3" id="KW-1185">Reference proteome</keyword>
<dbReference type="PANTHER" id="PTHR35303:SF5">
    <property type="entry name" value="OS02G0197800 PROTEIN"/>
    <property type="match status" value="1"/>
</dbReference>
<dbReference type="Proteomes" id="UP001500021">
    <property type="component" value="Unassembled WGS sequence"/>
</dbReference>
<dbReference type="PANTHER" id="PTHR35303">
    <property type="entry name" value="OS02G0197800 PROTEIN"/>
    <property type="match status" value="1"/>
</dbReference>
<sequence length="120" mass="13930">MNIKRFTLNNENKILIIDFDNSSSYQLPYEYLRISSPSVKNSKGVKELICHKKQVQLSAIECVAKHGYRLLFNDNHSAIYSAEYLLQLATEHDIRWQDYLAQLANSGHSREAMIEIKQVQ</sequence>
<feature type="domain" description="Gamma-butyrobetaine hydroxylase-like N-terminal" evidence="1">
    <location>
        <begin position="8"/>
        <end position="85"/>
    </location>
</feature>
<gene>
    <name evidence="2" type="ORF">GCM10009111_04300</name>
</gene>
<protein>
    <submittedName>
        <fullName evidence="2">DUF971 domain-containing protein</fullName>
    </submittedName>
</protein>
<evidence type="ECO:0000313" key="2">
    <source>
        <dbReference type="EMBL" id="GAA0811590.1"/>
    </source>
</evidence>
<evidence type="ECO:0000259" key="1">
    <source>
        <dbReference type="Pfam" id="PF06155"/>
    </source>
</evidence>
<comment type="caution">
    <text evidence="2">The sequence shown here is derived from an EMBL/GenBank/DDBJ whole genome shotgun (WGS) entry which is preliminary data.</text>
</comment>
<dbReference type="EMBL" id="BAAAFA010000001">
    <property type="protein sequence ID" value="GAA0811590.1"/>
    <property type="molecule type" value="Genomic_DNA"/>
</dbReference>
<evidence type="ECO:0000313" key="3">
    <source>
        <dbReference type="Proteomes" id="UP001500021"/>
    </source>
</evidence>
<name>A0ABN1L350_9GAMM</name>